<gene>
    <name evidence="1" type="ordered locus">MTR_4g107380</name>
</gene>
<accession>A0A072US65</accession>
<reference evidence="1 3" key="1">
    <citation type="journal article" date="2011" name="Nature">
        <title>The Medicago genome provides insight into the evolution of rhizobial symbioses.</title>
        <authorList>
            <person name="Young N.D."/>
            <person name="Debelle F."/>
            <person name="Oldroyd G.E."/>
            <person name="Geurts R."/>
            <person name="Cannon S.B."/>
            <person name="Udvardi M.K."/>
            <person name="Benedito V.A."/>
            <person name="Mayer K.F."/>
            <person name="Gouzy J."/>
            <person name="Schoof H."/>
            <person name="Van de Peer Y."/>
            <person name="Proost S."/>
            <person name="Cook D.R."/>
            <person name="Meyers B.C."/>
            <person name="Spannagl M."/>
            <person name="Cheung F."/>
            <person name="De Mita S."/>
            <person name="Krishnakumar V."/>
            <person name="Gundlach H."/>
            <person name="Zhou S."/>
            <person name="Mudge J."/>
            <person name="Bharti A.K."/>
            <person name="Murray J.D."/>
            <person name="Naoumkina M.A."/>
            <person name="Rosen B."/>
            <person name="Silverstein K.A."/>
            <person name="Tang H."/>
            <person name="Rombauts S."/>
            <person name="Zhao P.X."/>
            <person name="Zhou P."/>
            <person name="Barbe V."/>
            <person name="Bardou P."/>
            <person name="Bechner M."/>
            <person name="Bellec A."/>
            <person name="Berger A."/>
            <person name="Berges H."/>
            <person name="Bidwell S."/>
            <person name="Bisseling T."/>
            <person name="Choisne N."/>
            <person name="Couloux A."/>
            <person name="Denny R."/>
            <person name="Deshpande S."/>
            <person name="Dai X."/>
            <person name="Doyle J.J."/>
            <person name="Dudez A.M."/>
            <person name="Farmer A.D."/>
            <person name="Fouteau S."/>
            <person name="Franken C."/>
            <person name="Gibelin C."/>
            <person name="Gish J."/>
            <person name="Goldstein S."/>
            <person name="Gonzalez A.J."/>
            <person name="Green P.J."/>
            <person name="Hallab A."/>
            <person name="Hartog M."/>
            <person name="Hua A."/>
            <person name="Humphray S.J."/>
            <person name="Jeong D.H."/>
            <person name="Jing Y."/>
            <person name="Jocker A."/>
            <person name="Kenton S.M."/>
            <person name="Kim D.J."/>
            <person name="Klee K."/>
            <person name="Lai H."/>
            <person name="Lang C."/>
            <person name="Lin S."/>
            <person name="Macmil S.L."/>
            <person name="Magdelenat G."/>
            <person name="Matthews L."/>
            <person name="McCorrison J."/>
            <person name="Monaghan E.L."/>
            <person name="Mun J.H."/>
            <person name="Najar F.Z."/>
            <person name="Nicholson C."/>
            <person name="Noirot C."/>
            <person name="O'Bleness M."/>
            <person name="Paule C.R."/>
            <person name="Poulain J."/>
            <person name="Prion F."/>
            <person name="Qin B."/>
            <person name="Qu C."/>
            <person name="Retzel E.F."/>
            <person name="Riddle C."/>
            <person name="Sallet E."/>
            <person name="Samain S."/>
            <person name="Samson N."/>
            <person name="Sanders I."/>
            <person name="Saurat O."/>
            <person name="Scarpelli C."/>
            <person name="Schiex T."/>
            <person name="Segurens B."/>
            <person name="Severin A.J."/>
            <person name="Sherrier D.J."/>
            <person name="Shi R."/>
            <person name="Sims S."/>
            <person name="Singer S.R."/>
            <person name="Sinharoy S."/>
            <person name="Sterck L."/>
            <person name="Viollet A."/>
            <person name="Wang B.B."/>
            <person name="Wang K."/>
            <person name="Wang M."/>
            <person name="Wang X."/>
            <person name="Warfsmann J."/>
            <person name="Weissenbach J."/>
            <person name="White D.D."/>
            <person name="White J.D."/>
            <person name="Wiley G.B."/>
            <person name="Wincker P."/>
            <person name="Xing Y."/>
            <person name="Yang L."/>
            <person name="Yao Z."/>
            <person name="Ying F."/>
            <person name="Zhai J."/>
            <person name="Zhou L."/>
            <person name="Zuber A."/>
            <person name="Denarie J."/>
            <person name="Dixon R.A."/>
            <person name="May G.D."/>
            <person name="Schwartz D.C."/>
            <person name="Rogers J."/>
            <person name="Quetier F."/>
            <person name="Town C.D."/>
            <person name="Roe B.A."/>
        </authorList>
    </citation>
    <scope>NUCLEOTIDE SEQUENCE [LARGE SCALE GENOMIC DNA]</scope>
    <source>
        <strain evidence="1">A17</strain>
        <strain evidence="2 3">cv. Jemalong A17</strain>
    </source>
</reference>
<reference evidence="1 3" key="2">
    <citation type="journal article" date="2014" name="BMC Genomics">
        <title>An improved genome release (version Mt4.0) for the model legume Medicago truncatula.</title>
        <authorList>
            <person name="Tang H."/>
            <person name="Krishnakumar V."/>
            <person name="Bidwell S."/>
            <person name="Rosen B."/>
            <person name="Chan A."/>
            <person name="Zhou S."/>
            <person name="Gentzbittel L."/>
            <person name="Childs K.L."/>
            <person name="Yandell M."/>
            <person name="Gundlach H."/>
            <person name="Mayer K.F."/>
            <person name="Schwartz D.C."/>
            <person name="Town C.D."/>
        </authorList>
    </citation>
    <scope>GENOME REANNOTATION</scope>
    <source>
        <strain evidence="1">A17</strain>
        <strain evidence="2 3">cv. Jemalong A17</strain>
    </source>
</reference>
<proteinExistence type="predicted"/>
<dbReference type="EMBL" id="CM001220">
    <property type="protein sequence ID" value="KEH31888.1"/>
    <property type="molecule type" value="Genomic_DNA"/>
</dbReference>
<dbReference type="Proteomes" id="UP000002051">
    <property type="component" value="Chromosome 4"/>
</dbReference>
<protein>
    <submittedName>
        <fullName evidence="1 2">Uncharacterized protein</fullName>
    </submittedName>
</protein>
<dbReference type="EnsemblPlants" id="KEH31888">
    <property type="protein sequence ID" value="KEH31888"/>
    <property type="gene ID" value="MTR_4g107380"/>
</dbReference>
<evidence type="ECO:0000313" key="2">
    <source>
        <dbReference type="EnsemblPlants" id="KEH31888"/>
    </source>
</evidence>
<keyword evidence="3" id="KW-1185">Reference proteome</keyword>
<evidence type="ECO:0000313" key="1">
    <source>
        <dbReference type="EMBL" id="KEH31888.1"/>
    </source>
</evidence>
<name>A0A072US65_MEDTR</name>
<dbReference type="AlphaFoldDB" id="A0A072US65"/>
<reference evidence="2" key="3">
    <citation type="submission" date="2015-04" db="UniProtKB">
        <authorList>
            <consortium name="EnsemblPlants"/>
        </authorList>
    </citation>
    <scope>IDENTIFICATION</scope>
    <source>
        <strain evidence="2">cv. Jemalong A17</strain>
    </source>
</reference>
<sequence>MAAVLQMNLRVCDKVDGEGMQGVKGKDNLIYSRSSVFPSQFQTDQNMERKLMSAEMLICSC</sequence>
<dbReference type="HOGENOM" id="CLU_2926083_0_0_1"/>
<organism evidence="1 3">
    <name type="scientific">Medicago truncatula</name>
    <name type="common">Barrel medic</name>
    <name type="synonym">Medicago tribuloides</name>
    <dbReference type="NCBI Taxonomy" id="3880"/>
    <lineage>
        <taxon>Eukaryota</taxon>
        <taxon>Viridiplantae</taxon>
        <taxon>Streptophyta</taxon>
        <taxon>Embryophyta</taxon>
        <taxon>Tracheophyta</taxon>
        <taxon>Spermatophyta</taxon>
        <taxon>Magnoliopsida</taxon>
        <taxon>eudicotyledons</taxon>
        <taxon>Gunneridae</taxon>
        <taxon>Pentapetalae</taxon>
        <taxon>rosids</taxon>
        <taxon>fabids</taxon>
        <taxon>Fabales</taxon>
        <taxon>Fabaceae</taxon>
        <taxon>Papilionoideae</taxon>
        <taxon>50 kb inversion clade</taxon>
        <taxon>NPAAA clade</taxon>
        <taxon>Hologalegina</taxon>
        <taxon>IRL clade</taxon>
        <taxon>Trifolieae</taxon>
        <taxon>Medicago</taxon>
    </lineage>
</organism>
<evidence type="ECO:0000313" key="3">
    <source>
        <dbReference type="Proteomes" id="UP000002051"/>
    </source>
</evidence>